<sequence length="301" mass="33007">MTYRLLAALVLLVATLSPVASVARADDVVTVDASHSLTDQDTIDDYERTGVASTSVDAPALKLTVAESHDDVGLDGFHLDMDSRYLRVEYNESIPRTVRFYVPSEYWYPVTYEGREAENSDVTADMRPTADGRYTAVTVRLTGKTDAVFEVPAAASFIFWGRGKAKESVANTTGYEPPEIGATATEWRYIPDGQLENSSYPINVTDEATPTIQYDAEPAQGEQRWLAVPQCGNSDTAPVCTYEKQGIDDKMYVLSRSADAPPVRFQSGTDYASTGRSVWSELETIPSRFFEDINGLFGGAS</sequence>
<accession>A0A2I8VRZ6</accession>
<dbReference type="KEGG" id="srub:C2R22_24530"/>
<geneLocation type="plasmid" evidence="1 2">
    <name>unnamed5</name>
</geneLocation>
<keyword evidence="2" id="KW-1185">Reference proteome</keyword>
<dbReference type="Proteomes" id="UP000236584">
    <property type="component" value="Plasmid unnamed5"/>
</dbReference>
<protein>
    <submittedName>
        <fullName evidence="1">Uncharacterized protein</fullName>
    </submittedName>
</protein>
<organism evidence="1 2">
    <name type="scientific">Salinigranum rubrum</name>
    <dbReference type="NCBI Taxonomy" id="755307"/>
    <lineage>
        <taxon>Archaea</taxon>
        <taxon>Methanobacteriati</taxon>
        <taxon>Methanobacteriota</taxon>
        <taxon>Stenosarchaea group</taxon>
        <taxon>Halobacteria</taxon>
        <taxon>Halobacteriales</taxon>
        <taxon>Haloferacaceae</taxon>
        <taxon>Salinigranum</taxon>
    </lineage>
</organism>
<dbReference type="RefSeq" id="WP_103428376.1">
    <property type="nucleotide sequence ID" value="NZ_CP026314.1"/>
</dbReference>
<dbReference type="EMBL" id="CP026314">
    <property type="protein sequence ID" value="AUV84698.1"/>
    <property type="molecule type" value="Genomic_DNA"/>
</dbReference>
<keyword evidence="1" id="KW-0614">Plasmid</keyword>
<name>A0A2I8VRZ6_9EURY</name>
<gene>
    <name evidence="1" type="ORF">C2R22_24530</name>
</gene>
<dbReference type="GeneID" id="35595332"/>
<dbReference type="OrthoDB" id="205399at2157"/>
<dbReference type="AlphaFoldDB" id="A0A2I8VRZ6"/>
<reference evidence="1 2" key="1">
    <citation type="submission" date="2018-01" db="EMBL/GenBank/DDBJ databases">
        <title>Complete genome sequence of Salinigranum rubrum GX10T, an extremely halophilic archaeon isolated from a marine solar saltern.</title>
        <authorList>
            <person name="Han S."/>
        </authorList>
    </citation>
    <scope>NUCLEOTIDE SEQUENCE [LARGE SCALE GENOMIC DNA]</scope>
    <source>
        <strain evidence="1 2">GX10</strain>
        <plasmid evidence="2">Plasmid unnamed5</plasmid>
    </source>
</reference>
<evidence type="ECO:0000313" key="1">
    <source>
        <dbReference type="EMBL" id="AUV84698.1"/>
    </source>
</evidence>
<proteinExistence type="predicted"/>
<evidence type="ECO:0000313" key="2">
    <source>
        <dbReference type="Proteomes" id="UP000236584"/>
    </source>
</evidence>